<accession>A0A1R1YLG3</accession>
<protein>
    <submittedName>
        <fullName evidence="1">Uncharacterized protein</fullName>
    </submittedName>
</protein>
<organism evidence="1 2">
    <name type="scientific">Smittium culicis</name>
    <dbReference type="NCBI Taxonomy" id="133412"/>
    <lineage>
        <taxon>Eukaryota</taxon>
        <taxon>Fungi</taxon>
        <taxon>Fungi incertae sedis</taxon>
        <taxon>Zoopagomycota</taxon>
        <taxon>Kickxellomycotina</taxon>
        <taxon>Harpellomycetes</taxon>
        <taxon>Harpellales</taxon>
        <taxon>Legeriomycetaceae</taxon>
        <taxon>Smittium</taxon>
    </lineage>
</organism>
<dbReference type="AlphaFoldDB" id="A0A1R1YLG3"/>
<dbReference type="EMBL" id="LSSM01000838">
    <property type="protein sequence ID" value="OMJ27777.1"/>
    <property type="molecule type" value="Genomic_DNA"/>
</dbReference>
<sequence length="98" mass="11223">MVQKGVNQELLQEKGHKAEPLYSYLNTIIPLIEFAVYPELIEDLSSAEEDSFRALLAKNGRKEAIHTEITSLTSTGRWWTEKLGEKGNWVDLMQCIRT</sequence>
<evidence type="ECO:0000313" key="1">
    <source>
        <dbReference type="EMBL" id="OMJ27777.1"/>
    </source>
</evidence>
<comment type="caution">
    <text evidence="1">The sequence shown here is derived from an EMBL/GenBank/DDBJ whole genome shotgun (WGS) entry which is preliminary data.</text>
</comment>
<dbReference type="Proteomes" id="UP000187429">
    <property type="component" value="Unassembled WGS sequence"/>
</dbReference>
<name>A0A1R1YLG3_9FUNG</name>
<keyword evidence="2" id="KW-1185">Reference proteome</keyword>
<evidence type="ECO:0000313" key="2">
    <source>
        <dbReference type="Proteomes" id="UP000187429"/>
    </source>
</evidence>
<reference evidence="2" key="1">
    <citation type="submission" date="2017-01" db="EMBL/GenBank/DDBJ databases">
        <authorList>
            <person name="Wang Y."/>
            <person name="White M."/>
            <person name="Kvist S."/>
            <person name="Moncalvo J.-M."/>
        </authorList>
    </citation>
    <scope>NUCLEOTIDE SEQUENCE [LARGE SCALE GENOMIC DNA]</scope>
    <source>
        <strain evidence="2">ID-206-W2</strain>
    </source>
</reference>
<proteinExistence type="predicted"/>
<gene>
    <name evidence="1" type="ORF">AYI69_g2772</name>
</gene>